<dbReference type="EMBL" id="VSSQ01023633">
    <property type="protein sequence ID" value="MPM70704.1"/>
    <property type="molecule type" value="Genomic_DNA"/>
</dbReference>
<dbReference type="AlphaFoldDB" id="A0A645C8H8"/>
<evidence type="ECO:0000313" key="1">
    <source>
        <dbReference type="EMBL" id="MPM70704.1"/>
    </source>
</evidence>
<protein>
    <submittedName>
        <fullName evidence="1">Uncharacterized protein</fullName>
    </submittedName>
</protein>
<reference evidence="1" key="1">
    <citation type="submission" date="2019-08" db="EMBL/GenBank/DDBJ databases">
        <authorList>
            <person name="Kucharzyk K."/>
            <person name="Murdoch R.W."/>
            <person name="Higgins S."/>
            <person name="Loffler F."/>
        </authorList>
    </citation>
    <scope>NUCLEOTIDE SEQUENCE</scope>
</reference>
<organism evidence="1">
    <name type="scientific">bioreactor metagenome</name>
    <dbReference type="NCBI Taxonomy" id="1076179"/>
    <lineage>
        <taxon>unclassified sequences</taxon>
        <taxon>metagenomes</taxon>
        <taxon>ecological metagenomes</taxon>
    </lineage>
</organism>
<sequence length="287" mass="31817">MSRNGVLRADKRVVLDLQECLIAGSGCAEIRLHIRAGHMHREHRGRRDSARRACLRTRGFVQCILRGDFQFVQIQCAVRCIRARAKERRSVRDRSDDVHAEHAHTDPRADARRAAGSFAIFVGGVCGSIKFHIGFRADRQIVVRVGLRAVEGDICRVIDACFCLGGSYVNGDRASDADIGVGIPRLRGCRGRNRRLFGSRNGANANRACIDIAALDGCVIRMLDHRYGDTYANARGLPGRGGRIRPDREVGRNQDLCRSFRNRKGKLAVRLLCGVAGCAVRAFLDRD</sequence>
<name>A0A645C8H8_9ZZZZ</name>
<proteinExistence type="predicted"/>
<accession>A0A645C8H8</accession>
<comment type="caution">
    <text evidence="1">The sequence shown here is derived from an EMBL/GenBank/DDBJ whole genome shotgun (WGS) entry which is preliminary data.</text>
</comment>
<gene>
    <name evidence="1" type="ORF">SDC9_117662</name>
</gene>